<accession>A0A1F7SJP5</accession>
<dbReference type="InterPro" id="IPR025943">
    <property type="entry name" value="Sigma_54_int_dom_ATP-bd_2"/>
</dbReference>
<dbReference type="Proteomes" id="UP000178082">
    <property type="component" value="Unassembled WGS sequence"/>
</dbReference>
<evidence type="ECO:0000259" key="11">
    <source>
        <dbReference type="PROSITE" id="PS50045"/>
    </source>
</evidence>
<dbReference type="CDD" id="cd00009">
    <property type="entry name" value="AAA"/>
    <property type="match status" value="1"/>
</dbReference>
<name>A0A1F7SJP5_9BACT</name>
<dbReference type="InterPro" id="IPR009057">
    <property type="entry name" value="Homeodomain-like_sf"/>
</dbReference>
<keyword evidence="5" id="KW-0067">ATP-binding</keyword>
<dbReference type="EMBL" id="MGDI01000025">
    <property type="protein sequence ID" value="OGL53427.1"/>
    <property type="molecule type" value="Genomic_DNA"/>
</dbReference>
<keyword evidence="3 10" id="KW-0597">Phosphoprotein</keyword>
<dbReference type="PROSITE" id="PS50045">
    <property type="entry name" value="SIGMA54_INTERACT_4"/>
    <property type="match status" value="1"/>
</dbReference>
<dbReference type="GO" id="GO:0006355">
    <property type="term" value="P:regulation of DNA-templated transcription"/>
    <property type="evidence" value="ECO:0007669"/>
    <property type="project" value="InterPro"/>
</dbReference>
<dbReference type="InterPro" id="IPR025944">
    <property type="entry name" value="Sigma_54_int_dom_CS"/>
</dbReference>
<evidence type="ECO:0000313" key="14">
    <source>
        <dbReference type="Proteomes" id="UP000178082"/>
    </source>
</evidence>
<gene>
    <name evidence="13" type="ORF">A3G31_07965</name>
</gene>
<keyword evidence="8" id="KW-0010">Activator</keyword>
<dbReference type="Pfam" id="PF02954">
    <property type="entry name" value="HTH_8"/>
    <property type="match status" value="1"/>
</dbReference>
<evidence type="ECO:0000256" key="6">
    <source>
        <dbReference type="ARBA" id="ARBA00023015"/>
    </source>
</evidence>
<dbReference type="Gene3D" id="3.40.50.300">
    <property type="entry name" value="P-loop containing nucleotide triphosphate hydrolases"/>
    <property type="match status" value="1"/>
</dbReference>
<dbReference type="SMART" id="SM00382">
    <property type="entry name" value="AAA"/>
    <property type="match status" value="1"/>
</dbReference>
<evidence type="ECO:0000256" key="8">
    <source>
        <dbReference type="ARBA" id="ARBA00023159"/>
    </source>
</evidence>
<dbReference type="InterPro" id="IPR002197">
    <property type="entry name" value="HTH_Fis"/>
</dbReference>
<dbReference type="PANTHER" id="PTHR32071">
    <property type="entry name" value="TRANSCRIPTIONAL REGULATORY PROTEIN"/>
    <property type="match status" value="1"/>
</dbReference>
<dbReference type="Pfam" id="PF25601">
    <property type="entry name" value="AAA_lid_14"/>
    <property type="match status" value="1"/>
</dbReference>
<dbReference type="PROSITE" id="PS00675">
    <property type="entry name" value="SIGMA54_INTERACT_1"/>
    <property type="match status" value="1"/>
</dbReference>
<keyword evidence="4" id="KW-0547">Nucleotide-binding</keyword>
<dbReference type="GO" id="GO:0000160">
    <property type="term" value="P:phosphorelay signal transduction system"/>
    <property type="evidence" value="ECO:0007669"/>
    <property type="project" value="InterPro"/>
</dbReference>
<comment type="caution">
    <text evidence="13">The sequence shown here is derived from an EMBL/GenBank/DDBJ whole genome shotgun (WGS) entry which is preliminary data.</text>
</comment>
<dbReference type="SUPFAM" id="SSF46689">
    <property type="entry name" value="Homeodomain-like"/>
    <property type="match status" value="1"/>
</dbReference>
<dbReference type="PROSITE" id="PS00688">
    <property type="entry name" value="SIGMA54_INTERACT_3"/>
    <property type="match status" value="1"/>
</dbReference>
<dbReference type="FunFam" id="3.40.50.300:FF:000006">
    <property type="entry name" value="DNA-binding transcriptional regulator NtrC"/>
    <property type="match status" value="1"/>
</dbReference>
<dbReference type="SMART" id="SM00448">
    <property type="entry name" value="REC"/>
    <property type="match status" value="1"/>
</dbReference>
<protein>
    <recommendedName>
        <fullName evidence="15">Fis family transcriptional regulator</fullName>
    </recommendedName>
</protein>
<keyword evidence="2" id="KW-0963">Cytoplasm</keyword>
<dbReference type="GO" id="GO:0005524">
    <property type="term" value="F:ATP binding"/>
    <property type="evidence" value="ECO:0007669"/>
    <property type="project" value="UniProtKB-KW"/>
</dbReference>
<evidence type="ECO:0000256" key="3">
    <source>
        <dbReference type="ARBA" id="ARBA00022553"/>
    </source>
</evidence>
<keyword evidence="6" id="KW-0805">Transcription regulation</keyword>
<evidence type="ECO:0008006" key="15">
    <source>
        <dbReference type="Google" id="ProtNLM"/>
    </source>
</evidence>
<dbReference type="FunFam" id="3.40.50.2300:FF:000018">
    <property type="entry name" value="DNA-binding transcriptional regulator NtrC"/>
    <property type="match status" value="1"/>
</dbReference>
<evidence type="ECO:0000256" key="5">
    <source>
        <dbReference type="ARBA" id="ARBA00022840"/>
    </source>
</evidence>
<dbReference type="Gene3D" id="3.40.50.2300">
    <property type="match status" value="1"/>
</dbReference>
<dbReference type="AlphaFoldDB" id="A0A1F7SJP5"/>
<dbReference type="InterPro" id="IPR003593">
    <property type="entry name" value="AAA+_ATPase"/>
</dbReference>
<evidence type="ECO:0000256" key="4">
    <source>
        <dbReference type="ARBA" id="ARBA00022741"/>
    </source>
</evidence>
<dbReference type="GO" id="GO:0005737">
    <property type="term" value="C:cytoplasm"/>
    <property type="evidence" value="ECO:0007669"/>
    <property type="project" value="UniProtKB-SubCell"/>
</dbReference>
<sequence length="454" mass="50989">MKGKIILIVDDELSIRESIRMILKNEYEVLMAGNGSTALKTIKEQKPDLVFLDIIMPGEDGIEILKKIKERGDNVRVIMLTATKTIKTAVSAMKLGAYDYITKPFDIDEIKLLISKALSENGSTKKKEVRQGDYSFSSIIGNTGVIREIFHTIEQIADTKSTVLILGESGTGKELVAKAIHYNSNRKEFPFVAINCAAIPETLIESELFGSEKGAFTDAYAKRIGKFEMADKGTLFLDEIGELSTATQSKLLRVLQEREFVRIGGTKPVKVDVRLLTATNKDLEKAVEKGMFRSDLYYRINVVPIVIPPLRERKADIPLLADYFLSRVSADGKKEKKKISEEAIEVLISYNWPGNVRELENVIERMVALTHNNTIEKDDLPPNILIIQKANTLKEEVLDGNILFDEAGQEFEQEIILNALKKANFVQTKAANILGISRRILKYKMDKYGIEVEN</sequence>
<dbReference type="Pfam" id="PF00072">
    <property type="entry name" value="Response_reg"/>
    <property type="match status" value="1"/>
</dbReference>
<evidence type="ECO:0000256" key="10">
    <source>
        <dbReference type="PROSITE-ProRule" id="PRU00169"/>
    </source>
</evidence>
<feature type="modified residue" description="4-aspartylphosphate" evidence="10">
    <location>
        <position position="53"/>
    </location>
</feature>
<dbReference type="SUPFAM" id="SSF52540">
    <property type="entry name" value="P-loop containing nucleoside triphosphate hydrolases"/>
    <property type="match status" value="1"/>
</dbReference>
<keyword evidence="7" id="KW-0238">DNA-binding</keyword>
<evidence type="ECO:0000256" key="9">
    <source>
        <dbReference type="ARBA" id="ARBA00023163"/>
    </source>
</evidence>
<proteinExistence type="predicted"/>
<dbReference type="InterPro" id="IPR027417">
    <property type="entry name" value="P-loop_NTPase"/>
</dbReference>
<evidence type="ECO:0000256" key="1">
    <source>
        <dbReference type="ARBA" id="ARBA00004496"/>
    </source>
</evidence>
<dbReference type="GO" id="GO:0043565">
    <property type="term" value="F:sequence-specific DNA binding"/>
    <property type="evidence" value="ECO:0007669"/>
    <property type="project" value="InterPro"/>
</dbReference>
<comment type="subcellular location">
    <subcellularLocation>
        <location evidence="1">Cytoplasm</location>
    </subcellularLocation>
</comment>
<evidence type="ECO:0000256" key="7">
    <source>
        <dbReference type="ARBA" id="ARBA00023125"/>
    </source>
</evidence>
<dbReference type="SUPFAM" id="SSF52172">
    <property type="entry name" value="CheY-like"/>
    <property type="match status" value="1"/>
</dbReference>
<dbReference type="Gene3D" id="1.10.8.60">
    <property type="match status" value="1"/>
</dbReference>
<dbReference type="STRING" id="1817883.A3G31_07965"/>
<dbReference type="FunFam" id="1.10.8.60:FF:000014">
    <property type="entry name" value="DNA-binding transcriptional regulator NtrC"/>
    <property type="match status" value="1"/>
</dbReference>
<evidence type="ECO:0000256" key="2">
    <source>
        <dbReference type="ARBA" id="ARBA00022490"/>
    </source>
</evidence>
<dbReference type="PRINTS" id="PR01590">
    <property type="entry name" value="HTHFIS"/>
</dbReference>
<dbReference type="InterPro" id="IPR001789">
    <property type="entry name" value="Sig_transdc_resp-reg_receiver"/>
</dbReference>
<organism evidence="13 14">
    <name type="scientific">Candidatus Schekmanbacteria bacterium RIFCSPLOWO2_12_FULL_38_15</name>
    <dbReference type="NCBI Taxonomy" id="1817883"/>
    <lineage>
        <taxon>Bacteria</taxon>
        <taxon>Candidatus Schekmaniibacteriota</taxon>
    </lineage>
</organism>
<evidence type="ECO:0000259" key="12">
    <source>
        <dbReference type="PROSITE" id="PS50110"/>
    </source>
</evidence>
<feature type="domain" description="Sigma-54 factor interaction" evidence="11">
    <location>
        <begin position="139"/>
        <end position="368"/>
    </location>
</feature>
<dbReference type="InterPro" id="IPR058031">
    <property type="entry name" value="AAA_lid_NorR"/>
</dbReference>
<reference evidence="13 14" key="1">
    <citation type="journal article" date="2016" name="Nat. Commun.">
        <title>Thousands of microbial genomes shed light on interconnected biogeochemical processes in an aquifer system.</title>
        <authorList>
            <person name="Anantharaman K."/>
            <person name="Brown C.T."/>
            <person name="Hug L.A."/>
            <person name="Sharon I."/>
            <person name="Castelle C.J."/>
            <person name="Probst A.J."/>
            <person name="Thomas B.C."/>
            <person name="Singh A."/>
            <person name="Wilkins M.J."/>
            <person name="Karaoz U."/>
            <person name="Brodie E.L."/>
            <person name="Williams K.H."/>
            <person name="Hubbard S.S."/>
            <person name="Banfield J.F."/>
        </authorList>
    </citation>
    <scope>NUCLEOTIDE SEQUENCE [LARGE SCALE GENOMIC DNA]</scope>
</reference>
<keyword evidence="9" id="KW-0804">Transcription</keyword>
<dbReference type="InterPro" id="IPR002078">
    <property type="entry name" value="Sigma_54_int"/>
</dbReference>
<evidence type="ECO:0000313" key="13">
    <source>
        <dbReference type="EMBL" id="OGL53427.1"/>
    </source>
</evidence>
<dbReference type="Gene3D" id="1.10.10.60">
    <property type="entry name" value="Homeodomain-like"/>
    <property type="match status" value="1"/>
</dbReference>
<dbReference type="Pfam" id="PF00158">
    <property type="entry name" value="Sigma54_activat"/>
    <property type="match status" value="1"/>
</dbReference>
<dbReference type="PROSITE" id="PS00676">
    <property type="entry name" value="SIGMA54_INTERACT_2"/>
    <property type="match status" value="1"/>
</dbReference>
<dbReference type="InterPro" id="IPR011006">
    <property type="entry name" value="CheY-like_superfamily"/>
</dbReference>
<feature type="domain" description="Response regulatory" evidence="12">
    <location>
        <begin position="5"/>
        <end position="118"/>
    </location>
</feature>
<dbReference type="InterPro" id="IPR025662">
    <property type="entry name" value="Sigma_54_int_dom_ATP-bd_1"/>
</dbReference>
<dbReference type="PROSITE" id="PS50110">
    <property type="entry name" value="RESPONSE_REGULATORY"/>
    <property type="match status" value="1"/>
</dbReference>